<accession>A0A9K3GQE0</accession>
<dbReference type="AlphaFoldDB" id="A0A9K3GQE0"/>
<name>A0A9K3GQE0_9EUKA</name>
<dbReference type="Proteomes" id="UP000265618">
    <property type="component" value="Unassembled WGS sequence"/>
</dbReference>
<feature type="non-terminal residue" evidence="2">
    <location>
        <position position="1"/>
    </location>
</feature>
<evidence type="ECO:0000256" key="1">
    <source>
        <dbReference type="SAM" id="MobiDB-lite"/>
    </source>
</evidence>
<organism evidence="2 3">
    <name type="scientific">Kipferlia bialata</name>
    <dbReference type="NCBI Taxonomy" id="797122"/>
    <lineage>
        <taxon>Eukaryota</taxon>
        <taxon>Metamonada</taxon>
        <taxon>Carpediemonas-like organisms</taxon>
        <taxon>Kipferlia</taxon>
    </lineage>
</organism>
<evidence type="ECO:0000313" key="3">
    <source>
        <dbReference type="Proteomes" id="UP000265618"/>
    </source>
</evidence>
<keyword evidence="3" id="KW-1185">Reference proteome</keyword>
<gene>
    <name evidence="2" type="ORF">KIPB_015704</name>
</gene>
<comment type="caution">
    <text evidence="2">The sequence shown here is derived from an EMBL/GenBank/DDBJ whole genome shotgun (WGS) entry which is preliminary data.</text>
</comment>
<proteinExistence type="predicted"/>
<evidence type="ECO:0000313" key="2">
    <source>
        <dbReference type="EMBL" id="GIQ92114.1"/>
    </source>
</evidence>
<protein>
    <submittedName>
        <fullName evidence="2">Uncharacterized protein</fullName>
    </submittedName>
</protein>
<reference evidence="2 3" key="1">
    <citation type="journal article" date="2018" name="PLoS ONE">
        <title>The draft genome of Kipferlia bialata reveals reductive genome evolution in fornicate parasites.</title>
        <authorList>
            <person name="Tanifuji G."/>
            <person name="Takabayashi S."/>
            <person name="Kume K."/>
            <person name="Takagi M."/>
            <person name="Nakayama T."/>
            <person name="Kamikawa R."/>
            <person name="Inagaki Y."/>
            <person name="Hashimoto T."/>
        </authorList>
    </citation>
    <scope>NUCLEOTIDE SEQUENCE [LARGE SCALE GENOMIC DNA]</scope>
    <source>
        <strain evidence="2">NY0173</strain>
    </source>
</reference>
<feature type="compositionally biased region" description="Basic and acidic residues" evidence="1">
    <location>
        <begin position="10"/>
        <end position="19"/>
    </location>
</feature>
<feature type="region of interest" description="Disordered" evidence="1">
    <location>
        <begin position="1"/>
        <end position="51"/>
    </location>
</feature>
<sequence>PPAKYPVSGGKRDDRRRTEWGGQDRGMGGRDRGMGQQGHPQQMQGTLYVVY</sequence>
<dbReference type="EMBL" id="BDIP01008999">
    <property type="protein sequence ID" value="GIQ92114.1"/>
    <property type="molecule type" value="Genomic_DNA"/>
</dbReference>